<reference evidence="2 3" key="1">
    <citation type="submission" date="2018-08" db="EMBL/GenBank/DDBJ databases">
        <authorList>
            <consortium name="GenomeTrakr network: Whole genome sequencing for foodborne pathogen traceback"/>
        </authorList>
    </citation>
    <scope>NUCLEOTIDE SEQUENCE [LARGE SCALE GENOMIC DNA]</scope>
    <source>
        <strain evidence="2 3">AZ-TG60901</strain>
    </source>
</reference>
<dbReference type="AlphaFoldDB" id="A0A8G9HWR4"/>
<dbReference type="Proteomes" id="UP000528504">
    <property type="component" value="Unassembled WGS sequence"/>
</dbReference>
<sequence length="54" mass="5985">MSALAVFSFQEEHQVRVVMINGEPWFVASDVCMAAGIDSTAIRKLDEDEKGQAR</sequence>
<evidence type="ECO:0000259" key="1">
    <source>
        <dbReference type="Pfam" id="PF02498"/>
    </source>
</evidence>
<dbReference type="InterPro" id="IPR003497">
    <property type="entry name" value="BRO_N_domain"/>
</dbReference>
<evidence type="ECO:0000313" key="2">
    <source>
        <dbReference type="EMBL" id="EFM0518554.1"/>
    </source>
</evidence>
<accession>A0A8G9HWR4</accession>
<proteinExistence type="predicted"/>
<name>A0A8G9HWR4_ECOLX</name>
<dbReference type="RefSeq" id="WP_001542490.1">
    <property type="nucleotide sequence ID" value="NZ_BFHD01000084.1"/>
</dbReference>
<protein>
    <recommendedName>
        <fullName evidence="1">Bro-N domain-containing protein</fullName>
    </recommendedName>
</protein>
<organism evidence="2 3">
    <name type="scientific">Escherichia coli</name>
    <dbReference type="NCBI Taxonomy" id="562"/>
    <lineage>
        <taxon>Bacteria</taxon>
        <taxon>Pseudomonadati</taxon>
        <taxon>Pseudomonadota</taxon>
        <taxon>Gammaproteobacteria</taxon>
        <taxon>Enterobacterales</taxon>
        <taxon>Enterobacteriaceae</taxon>
        <taxon>Escherichia</taxon>
    </lineage>
</organism>
<evidence type="ECO:0000313" key="3">
    <source>
        <dbReference type="Proteomes" id="UP000528504"/>
    </source>
</evidence>
<comment type="caution">
    <text evidence="2">The sequence shown here is derived from an EMBL/GenBank/DDBJ whole genome shotgun (WGS) entry which is preliminary data.</text>
</comment>
<gene>
    <name evidence="2" type="ORF">CF22_004659</name>
</gene>
<dbReference type="Pfam" id="PF02498">
    <property type="entry name" value="Bro-N"/>
    <property type="match status" value="1"/>
</dbReference>
<dbReference type="EMBL" id="AATJQG010000039">
    <property type="protein sequence ID" value="EFM0518554.1"/>
    <property type="molecule type" value="Genomic_DNA"/>
</dbReference>
<feature type="domain" description="Bro-N" evidence="1">
    <location>
        <begin position="14"/>
        <end position="50"/>
    </location>
</feature>